<sequence>MSEKWLDLTCKVAIVTGGSMGLGEKMVDGLARNGAQVISADVTETSNHDGKANVDSMVCDVANKKSVEAMVQQVVEKYGHVDVLVNNAGVSRPRMLVDYYGKKPEYELSEEDFDFMTNVNQKGVFLCSQAVARVMVKQKSGVIINMSSEAGLEGSKGQSCYSGNKAAVHAFTKAWAKELGAFNIRVIGVAPGINERTPMNSEENFKALNYTRGVDPEAANDDYTGNYAATIPLGRPGKMTEIADLISYLSSDHASYISGTTINITGAKSTR</sequence>
<dbReference type="NCBIfam" id="NF004817">
    <property type="entry name" value="PRK06171.1"/>
    <property type="match status" value="1"/>
</dbReference>
<comment type="caution">
    <text evidence="3">The sequence shown here is derived from an EMBL/GenBank/DDBJ whole genome shotgun (WGS) entry which is preliminary data.</text>
</comment>
<dbReference type="Pfam" id="PF00106">
    <property type="entry name" value="adh_short"/>
    <property type="match status" value="1"/>
</dbReference>
<gene>
    <name evidence="3" type="ORF">JZO67_001364</name>
</gene>
<dbReference type="PRINTS" id="PR00080">
    <property type="entry name" value="SDRFAMILY"/>
</dbReference>
<name>A0ABV0EPB4_9ENTE</name>
<evidence type="ECO:0000256" key="2">
    <source>
        <dbReference type="RuleBase" id="RU000363"/>
    </source>
</evidence>
<dbReference type="PANTHER" id="PTHR42760">
    <property type="entry name" value="SHORT-CHAIN DEHYDROGENASES/REDUCTASES FAMILY MEMBER"/>
    <property type="match status" value="1"/>
</dbReference>
<organism evidence="3 4">
    <name type="scientific">Candidatus Enterococcus ferrettii</name>
    <dbReference type="NCBI Taxonomy" id="2815324"/>
    <lineage>
        <taxon>Bacteria</taxon>
        <taxon>Bacillati</taxon>
        <taxon>Bacillota</taxon>
        <taxon>Bacilli</taxon>
        <taxon>Lactobacillales</taxon>
        <taxon>Enterococcaceae</taxon>
        <taxon>Enterococcus</taxon>
    </lineage>
</organism>
<protein>
    <submittedName>
        <fullName evidence="3">Sorbitol-6-phosphate 2-dehydrogenase</fullName>
    </submittedName>
</protein>
<evidence type="ECO:0000313" key="3">
    <source>
        <dbReference type="EMBL" id="MEO1769413.1"/>
    </source>
</evidence>
<evidence type="ECO:0000313" key="4">
    <source>
        <dbReference type="Proteomes" id="UP000664357"/>
    </source>
</evidence>
<dbReference type="RefSeq" id="WP_207702411.1">
    <property type="nucleotide sequence ID" value="NZ_JAFREL020000001.1"/>
</dbReference>
<reference evidence="3 4" key="1">
    <citation type="submission" date="2021-03" db="EMBL/GenBank/DDBJ databases">
        <authorList>
            <person name="Gilmore M.S."/>
            <person name="Schwartzman J."/>
            <person name="Van Tyne D."/>
            <person name="Martin M."/>
            <person name="Earl A.M."/>
            <person name="Manson A.L."/>
            <person name="Straub T."/>
            <person name="Salamzade R."/>
            <person name="Saavedra J."/>
            <person name="Lebreton F."/>
            <person name="Prichula J."/>
            <person name="Schaufler K."/>
            <person name="Gaca A."/>
            <person name="Sgardioli B."/>
            <person name="Wagenaar J."/>
            <person name="Strong T."/>
        </authorList>
    </citation>
    <scope>NUCLEOTIDE SEQUENCE [LARGE SCALE GENOMIC DNA]</scope>
    <source>
        <strain evidence="3 4">665A</strain>
    </source>
</reference>
<dbReference type="EMBL" id="JAFREL020000001">
    <property type="protein sequence ID" value="MEO1769413.1"/>
    <property type="molecule type" value="Genomic_DNA"/>
</dbReference>
<keyword evidence="4" id="KW-1185">Reference proteome</keyword>
<reference evidence="3 4" key="2">
    <citation type="submission" date="2024-02" db="EMBL/GenBank/DDBJ databases">
        <title>The Genome Sequence of Enterococcus sp. DIV0159.</title>
        <authorList>
            <person name="Earl A."/>
            <person name="Manson A."/>
            <person name="Gilmore M."/>
            <person name="Sanders J."/>
            <person name="Shea T."/>
            <person name="Howe W."/>
            <person name="Livny J."/>
            <person name="Cuomo C."/>
            <person name="Neafsey D."/>
            <person name="Birren B."/>
        </authorList>
    </citation>
    <scope>NUCLEOTIDE SEQUENCE [LARGE SCALE GENOMIC DNA]</scope>
    <source>
        <strain evidence="3 4">665A</strain>
    </source>
</reference>
<accession>A0ABV0EPB4</accession>
<dbReference type="Proteomes" id="UP000664357">
    <property type="component" value="Unassembled WGS sequence"/>
</dbReference>
<dbReference type="Gene3D" id="3.40.50.720">
    <property type="entry name" value="NAD(P)-binding Rossmann-like Domain"/>
    <property type="match status" value="1"/>
</dbReference>
<dbReference type="PRINTS" id="PR00081">
    <property type="entry name" value="GDHRDH"/>
</dbReference>
<dbReference type="PANTHER" id="PTHR42760:SF135">
    <property type="entry name" value="BLL7886 PROTEIN"/>
    <property type="match status" value="1"/>
</dbReference>
<proteinExistence type="inferred from homology"/>
<dbReference type="SUPFAM" id="SSF51735">
    <property type="entry name" value="NAD(P)-binding Rossmann-fold domains"/>
    <property type="match status" value="1"/>
</dbReference>
<evidence type="ECO:0000256" key="1">
    <source>
        <dbReference type="ARBA" id="ARBA00006484"/>
    </source>
</evidence>
<dbReference type="InterPro" id="IPR002347">
    <property type="entry name" value="SDR_fam"/>
</dbReference>
<dbReference type="InterPro" id="IPR036291">
    <property type="entry name" value="NAD(P)-bd_dom_sf"/>
</dbReference>
<comment type="similarity">
    <text evidence="1 2">Belongs to the short-chain dehydrogenases/reductases (SDR) family.</text>
</comment>